<dbReference type="EMBL" id="JAAGWY010000001">
    <property type="protein sequence ID" value="NEN04502.1"/>
    <property type="molecule type" value="Genomic_DNA"/>
</dbReference>
<evidence type="ECO:0008006" key="4">
    <source>
        <dbReference type="Google" id="ProtNLM"/>
    </source>
</evidence>
<keyword evidence="1" id="KW-1133">Transmembrane helix</keyword>
<evidence type="ECO:0000313" key="3">
    <source>
        <dbReference type="Proteomes" id="UP000474967"/>
    </source>
</evidence>
<reference evidence="2 3" key="1">
    <citation type="journal article" date="2014" name="J. Microbiol.">
        <title>Diaminobutyricibacter tongyongensis gen. nov., sp. nov. and Homoserinibacter gongjuensis gen. nov., sp. nov. belong to the family Microbacteriaceae.</title>
        <authorList>
            <person name="Kim S.J."/>
            <person name="Ahn J.H."/>
            <person name="Weon H.Y."/>
            <person name="Hamada M."/>
            <person name="Suzuki K."/>
            <person name="Kwon S.W."/>
        </authorList>
    </citation>
    <scope>NUCLEOTIDE SEQUENCE [LARGE SCALE GENOMIC DNA]</scope>
    <source>
        <strain evidence="2 3">NBRC 108724</strain>
    </source>
</reference>
<dbReference type="AlphaFoldDB" id="A0A6L9XSX0"/>
<feature type="transmembrane region" description="Helical" evidence="1">
    <location>
        <begin position="20"/>
        <end position="39"/>
    </location>
</feature>
<dbReference type="InterPro" id="IPR012902">
    <property type="entry name" value="N_methyl_site"/>
</dbReference>
<evidence type="ECO:0000313" key="2">
    <source>
        <dbReference type="EMBL" id="NEN04502.1"/>
    </source>
</evidence>
<proteinExistence type="predicted"/>
<keyword evidence="3" id="KW-1185">Reference proteome</keyword>
<accession>A0A6L9XSX0</accession>
<keyword evidence="1" id="KW-0812">Transmembrane</keyword>
<name>A0A6L9XSX0_9MICO</name>
<dbReference type="PROSITE" id="PS00409">
    <property type="entry name" value="PROKAR_NTER_METHYL"/>
    <property type="match status" value="1"/>
</dbReference>
<dbReference type="RefSeq" id="WP_163287618.1">
    <property type="nucleotide sequence ID" value="NZ_JAAGWY010000001.1"/>
</dbReference>
<protein>
    <recommendedName>
        <fullName evidence="4">Prepilin-type N-terminal cleavage/methylation domain-containing protein</fullName>
    </recommendedName>
</protein>
<dbReference type="Proteomes" id="UP000474967">
    <property type="component" value="Unassembled WGS sequence"/>
</dbReference>
<keyword evidence="1" id="KW-0472">Membrane</keyword>
<comment type="caution">
    <text evidence="2">The sequence shown here is derived from an EMBL/GenBank/DDBJ whole genome shotgun (WGS) entry which is preliminary data.</text>
</comment>
<organism evidence="2 3">
    <name type="scientific">Leifsonia tongyongensis</name>
    <dbReference type="NCBI Taxonomy" id="1268043"/>
    <lineage>
        <taxon>Bacteria</taxon>
        <taxon>Bacillati</taxon>
        <taxon>Actinomycetota</taxon>
        <taxon>Actinomycetes</taxon>
        <taxon>Micrococcales</taxon>
        <taxon>Microbacteriaceae</taxon>
        <taxon>Leifsonia</taxon>
    </lineage>
</organism>
<sequence length="207" mass="21256">MITPRTPERDAEGGFTLVEMLIAVLLGLIVMGVIAGLFASAARTQTSVRTSTQAADLGQLIARSVSQGANNATALSVLTDSVTGAEMLRARVYSMSPTNDPTQGLASGVSCQAWYYSPATGGAIYVKTVTPAAAIPMPTGVPDNSWILIGNGLGVKVGASPSSAIFATPSGTRVDLKFDVTNGTNSPVHIETTTHIPNTTTVSAPCF</sequence>
<dbReference type="Pfam" id="PF07963">
    <property type="entry name" value="N_methyl"/>
    <property type="match status" value="1"/>
</dbReference>
<evidence type="ECO:0000256" key="1">
    <source>
        <dbReference type="SAM" id="Phobius"/>
    </source>
</evidence>
<gene>
    <name evidence="2" type="ORF">G3T36_01320</name>
</gene>